<evidence type="ECO:0000313" key="26">
    <source>
        <dbReference type="Proteomes" id="UP000432516"/>
    </source>
</evidence>
<dbReference type="EMBL" id="CYXP01000007">
    <property type="protein sequence ID" value="CUN26691.1"/>
    <property type="molecule type" value="Genomic_DNA"/>
</dbReference>
<name>A0A174WZE5_PARDI</name>
<dbReference type="InterPro" id="IPR011990">
    <property type="entry name" value="TPR-like_helical_dom_sf"/>
</dbReference>
<dbReference type="Proteomes" id="UP000461276">
    <property type="component" value="Unassembled WGS sequence"/>
</dbReference>
<reference evidence="16 33" key="7">
    <citation type="submission" date="2020-04" db="EMBL/GenBank/DDBJ databases">
        <title>Complete Genomes and Methylome analysis of CBBP consortium that reverse antibiotic-induced susceptibility to vancomycin-resistant Enterococcus faecium infection.</title>
        <authorList>
            <person name="Fomenkov A."/>
            <person name="Zhang Z."/>
            <person name="Pamer E."/>
            <person name="Roberts R.J."/>
        </authorList>
    </citation>
    <scope>NUCLEOTIDE SEQUENCE [LARGE SCALE GENOMIC DNA]</scope>
    <source>
        <strain evidence="33">CBBP</strain>
        <strain evidence="16">CBBP-1</strain>
    </source>
</reference>
<evidence type="ECO:0000313" key="13">
    <source>
        <dbReference type="EMBL" id="MRZ56259.1"/>
    </source>
</evidence>
<evidence type="ECO:0000313" key="8">
    <source>
        <dbReference type="EMBL" id="MRY59752.1"/>
    </source>
</evidence>
<evidence type="ECO:0000313" key="4">
    <source>
        <dbReference type="EMBL" id="CUQ49390.1"/>
    </source>
</evidence>
<dbReference type="GeneID" id="93525026"/>
<evidence type="ECO:0000313" key="32">
    <source>
        <dbReference type="Proteomes" id="UP000471216"/>
    </source>
</evidence>
<dbReference type="Proteomes" id="UP000432516">
    <property type="component" value="Unassembled WGS sequence"/>
</dbReference>
<dbReference type="EMBL" id="CP051672">
    <property type="protein sequence ID" value="QJE27015.1"/>
    <property type="molecule type" value="Genomic_DNA"/>
</dbReference>
<dbReference type="AlphaFoldDB" id="A0A174WZE5"/>
<dbReference type="Proteomes" id="UP000195950">
    <property type="component" value="Unassembled WGS sequence"/>
</dbReference>
<dbReference type="EMBL" id="CZBM01000016">
    <property type="protein sequence ID" value="CUQ49390.1"/>
    <property type="molecule type" value="Genomic_DNA"/>
</dbReference>
<dbReference type="EMBL" id="CP120353">
    <property type="protein sequence ID" value="WET66146.1"/>
    <property type="molecule type" value="Genomic_DNA"/>
</dbReference>
<dbReference type="EMBL" id="JAQMPJ010000006">
    <property type="protein sequence ID" value="MDB9005169.1"/>
    <property type="molecule type" value="Genomic_DNA"/>
</dbReference>
<reference evidence="23" key="2">
    <citation type="submission" date="2017-04" db="EMBL/GenBank/DDBJ databases">
        <title>Function of individual gut microbiota members based on whole genome sequencing of pure cultures obtained from chicken caecum.</title>
        <authorList>
            <person name="Medvecky M."/>
            <person name="Cejkova D."/>
            <person name="Polansky O."/>
            <person name="Karasova D."/>
            <person name="Kubasova T."/>
            <person name="Cizek A."/>
            <person name="Rychlik I."/>
        </authorList>
    </citation>
    <scope>NUCLEOTIDE SEQUENCE [LARGE SCALE GENOMIC DNA]</scope>
    <source>
        <strain evidence="23">An199</strain>
    </source>
</reference>
<evidence type="ECO:0000313" key="17">
    <source>
        <dbReference type="EMBL" id="RHD73100.1"/>
    </source>
</evidence>
<dbReference type="EMBL" id="WKLT01000019">
    <property type="protein sequence ID" value="MRY59752.1"/>
    <property type="molecule type" value="Genomic_DNA"/>
</dbReference>
<evidence type="ECO:0000313" key="21">
    <source>
        <dbReference type="Proteomes" id="UP000095455"/>
    </source>
</evidence>
<reference evidence="18 25" key="6">
    <citation type="submission" date="2019-07" db="EMBL/GenBank/DDBJ databases">
        <title>Genome sequencing of Parabacteroides distasonis iSURF_7.</title>
        <authorList>
            <person name="Degefu H.N."/>
            <person name="Ruoff K.L."/>
            <person name="Price C.E."/>
            <person name="Valls R.A."/>
            <person name="O'Toole G.A."/>
        </authorList>
    </citation>
    <scope>NUCLEOTIDE SEQUENCE [LARGE SCALE GENOMIC DNA]</scope>
    <source>
        <strain evidence="18 25">CFPLTA003_1B</strain>
    </source>
</reference>
<dbReference type="Proteomes" id="UP000441358">
    <property type="component" value="Unassembled WGS sequence"/>
</dbReference>
<evidence type="ECO:0000313" key="9">
    <source>
        <dbReference type="EMBL" id="MRY85302.1"/>
    </source>
</evidence>
<keyword evidence="1" id="KW-0732">Signal</keyword>
<dbReference type="OMA" id="CAATNFF"/>
<dbReference type="Proteomes" id="UP001198806">
    <property type="component" value="Unassembled WGS sequence"/>
</dbReference>
<dbReference type="EMBL" id="WKMC01000007">
    <property type="protein sequence ID" value="MRZ50814.1"/>
    <property type="molecule type" value="Genomic_DNA"/>
</dbReference>
<dbReference type="Proteomes" id="UP000463337">
    <property type="component" value="Unassembled WGS sequence"/>
</dbReference>
<dbReference type="EMBL" id="WKMO01000013">
    <property type="protein sequence ID" value="MSB74440.1"/>
    <property type="molecule type" value="Genomic_DNA"/>
</dbReference>
<feature type="chain" id="PRO_5014533463" evidence="1">
    <location>
        <begin position="20"/>
        <end position="247"/>
    </location>
</feature>
<dbReference type="Proteomes" id="UP000501982">
    <property type="component" value="Chromosome"/>
</dbReference>
<dbReference type="Proteomes" id="UP000471216">
    <property type="component" value="Unassembled WGS sequence"/>
</dbReference>
<dbReference type="Proteomes" id="UP000284660">
    <property type="component" value="Unassembled WGS sequence"/>
</dbReference>
<evidence type="ECO:0000313" key="16">
    <source>
        <dbReference type="EMBL" id="QJE27015.1"/>
    </source>
</evidence>
<evidence type="ECO:0000313" key="10">
    <source>
        <dbReference type="EMBL" id="MRY93909.1"/>
    </source>
</evidence>
<dbReference type="Proteomes" id="UP000095591">
    <property type="component" value="Unassembled WGS sequence"/>
</dbReference>
<evidence type="ECO:0000313" key="23">
    <source>
        <dbReference type="Proteomes" id="UP000195950"/>
    </source>
</evidence>
<dbReference type="EMBL" id="NFJX01000018">
    <property type="protein sequence ID" value="OUP15819.1"/>
    <property type="molecule type" value="Genomic_DNA"/>
</dbReference>
<evidence type="ECO:0000313" key="20">
    <source>
        <dbReference type="Proteomes" id="UP000095332"/>
    </source>
</evidence>
<protein>
    <submittedName>
        <fullName evidence="4 17">Tetratricopeptide repeat</fullName>
    </submittedName>
</protein>
<reference evidence="6" key="9">
    <citation type="submission" date="2023-01" db="EMBL/GenBank/DDBJ databases">
        <title>Human gut microbiome strain richness.</title>
        <authorList>
            <person name="Chen-Liaw A."/>
        </authorList>
    </citation>
    <scope>NUCLEOTIDE SEQUENCE</scope>
    <source>
        <strain evidence="7">D35st1_E5_D35t1_190705</strain>
        <strain evidence="6">RTP21484st1_E5_RTP21484_190118</strain>
    </source>
</reference>
<evidence type="ECO:0000313" key="7">
    <source>
        <dbReference type="EMBL" id="MDB9138356.1"/>
    </source>
</evidence>
<reference evidence="19" key="10">
    <citation type="submission" date="2023-03" db="EMBL/GenBank/DDBJ databases">
        <title>Parabacteroides distasonis, a bacteria resistant against UC.</title>
        <authorList>
            <person name="Dai W."/>
        </authorList>
    </citation>
    <scope>NUCLEOTIDE SEQUENCE</scope>
    <source>
        <strain evidence="19">F1-28</strain>
    </source>
</reference>
<dbReference type="Proteomes" id="UP000095455">
    <property type="component" value="Unassembled WGS sequence"/>
</dbReference>
<evidence type="ECO:0000313" key="12">
    <source>
        <dbReference type="EMBL" id="MRZ50814.1"/>
    </source>
</evidence>
<dbReference type="EMBL" id="JAQMPX010000051">
    <property type="protein sequence ID" value="MDB9138356.1"/>
    <property type="molecule type" value="Genomic_DNA"/>
</dbReference>
<reference evidence="20 21" key="1">
    <citation type="submission" date="2015-09" db="EMBL/GenBank/DDBJ databases">
        <authorList>
            <consortium name="Pathogen Informatics"/>
        </authorList>
    </citation>
    <scope>NUCLEOTIDE SEQUENCE [LARGE SCALE GENOMIC DNA]</scope>
    <source>
        <strain evidence="3 21">2789STDY5608822</strain>
        <strain evidence="2 22">2789STDY5608872</strain>
        <strain evidence="4 20">2789STDY5834948</strain>
    </source>
</reference>
<dbReference type="Gene3D" id="1.25.40.10">
    <property type="entry name" value="Tetratricopeptide repeat domain"/>
    <property type="match status" value="1"/>
</dbReference>
<gene>
    <name evidence="15" type="ORF">B5F32_16530</name>
    <name evidence="17" type="ORF">DW782_14710</name>
    <name evidence="3" type="ORF">ERS852380_03527</name>
    <name evidence="2" type="ORF">ERS852429_03072</name>
    <name evidence="4" type="ORF">ERS852560_03412</name>
    <name evidence="18" type="ORF">FSA05_11815</name>
    <name evidence="11" type="ORF">GKD54_15185</name>
    <name evidence="9" type="ORF">GKD58_13735</name>
    <name evidence="8" type="ORF">GKD59_17945</name>
    <name evidence="12" type="ORF">GKD66_11410</name>
    <name evidence="10" type="ORF">GKD67_11870</name>
    <name evidence="13" type="ORF">GKD68_16245</name>
    <name evidence="14" type="ORF">GKD70_14315</name>
    <name evidence="16" type="ORF">HHO38_01135</name>
    <name evidence="5" type="ORF">LI194_09020</name>
    <name evidence="19" type="ORF">P2T59_09185</name>
    <name evidence="6" type="ORF">PN599_09160</name>
    <name evidence="7" type="ORF">PN612_07490</name>
</gene>
<evidence type="ECO:0000313" key="29">
    <source>
        <dbReference type="Proteomes" id="UP000450599"/>
    </source>
</evidence>
<dbReference type="EMBL" id="QSJN01000009">
    <property type="protein sequence ID" value="RHD73100.1"/>
    <property type="molecule type" value="Genomic_DNA"/>
</dbReference>
<dbReference type="Proteomes" id="UP000450599">
    <property type="component" value="Unassembled WGS sequence"/>
</dbReference>
<dbReference type="EMBL" id="WKMX01000014">
    <property type="protein sequence ID" value="MRZ07525.1"/>
    <property type="molecule type" value="Genomic_DNA"/>
</dbReference>
<dbReference type="Proteomes" id="UP001221009">
    <property type="component" value="Chromosome"/>
</dbReference>
<evidence type="ECO:0000313" key="3">
    <source>
        <dbReference type="EMBL" id="CUO94789.1"/>
    </source>
</evidence>
<accession>A0A174WZE5</accession>
<reference evidence="17 24" key="4">
    <citation type="submission" date="2018-08" db="EMBL/GenBank/DDBJ databases">
        <title>A genome reference for cultivated species of the human gut microbiota.</title>
        <authorList>
            <person name="Zou Y."/>
            <person name="Xue W."/>
            <person name="Luo G."/>
        </authorList>
    </citation>
    <scope>NUCLEOTIDE SEQUENCE [LARGE SCALE GENOMIC DNA]</scope>
    <source>
        <strain evidence="17 24">AM30-4</strain>
    </source>
</reference>
<dbReference type="Proteomes" id="UP001211522">
    <property type="component" value="Unassembled WGS sequence"/>
</dbReference>
<evidence type="ECO:0000313" key="5">
    <source>
        <dbReference type="EMBL" id="MCB6517933.1"/>
    </source>
</evidence>
<evidence type="ECO:0000313" key="31">
    <source>
        <dbReference type="Proteomes" id="UP000463337"/>
    </source>
</evidence>
<dbReference type="Proteomes" id="UP000315827">
    <property type="component" value="Unassembled WGS sequence"/>
</dbReference>
<dbReference type="DNASU" id="5305637"/>
<evidence type="ECO:0000313" key="19">
    <source>
        <dbReference type="EMBL" id="WET66146.1"/>
    </source>
</evidence>
<evidence type="ECO:0000313" key="30">
    <source>
        <dbReference type="Proteomes" id="UP000461276"/>
    </source>
</evidence>
<dbReference type="EMBL" id="VOHW01000006">
    <property type="protein sequence ID" value="TWV61320.1"/>
    <property type="molecule type" value="Genomic_DNA"/>
</dbReference>
<evidence type="ECO:0000256" key="1">
    <source>
        <dbReference type="SAM" id="SignalP"/>
    </source>
</evidence>
<dbReference type="Proteomes" id="UP001210126">
    <property type="component" value="Unassembled WGS sequence"/>
</dbReference>
<reference evidence="26 27" key="5">
    <citation type="journal article" date="2019" name="Nat. Med.">
        <title>A library of human gut bacterial isolates paired with longitudinal multiomics data enables mechanistic microbiome research.</title>
        <authorList>
            <person name="Poyet M."/>
            <person name="Groussin M."/>
            <person name="Gibbons S.M."/>
            <person name="Avila-Pacheco J."/>
            <person name="Jiang X."/>
            <person name="Kearney S.M."/>
            <person name="Perrotta A.R."/>
            <person name="Berdy B."/>
            <person name="Zhao S."/>
            <person name="Lieberman T.D."/>
            <person name="Swanson P.K."/>
            <person name="Smith M."/>
            <person name="Roesemann S."/>
            <person name="Alexander J.E."/>
            <person name="Rich S.A."/>
            <person name="Livny J."/>
            <person name="Vlamakis H."/>
            <person name="Clish C."/>
            <person name="Bullock K."/>
            <person name="Deik A."/>
            <person name="Scott J."/>
            <person name="Pierce K.A."/>
            <person name="Xavier R.J."/>
            <person name="Alm E.J."/>
        </authorList>
    </citation>
    <scope>NUCLEOTIDE SEQUENCE [LARGE SCALE GENOMIC DNA]</scope>
    <source>
        <strain evidence="11 32">BIOML-A10</strain>
        <strain evidence="9 29">BIOML-A11</strain>
        <strain evidence="13 26">BIOML-A2</strain>
        <strain evidence="14 28">BIOML-A20</strain>
        <strain evidence="12 27">BIOML-A32</strain>
        <strain evidence="8 31">BIOML-A41</strain>
        <strain evidence="10 30">BIOML-A9</strain>
    </source>
</reference>
<evidence type="ECO:0000313" key="18">
    <source>
        <dbReference type="EMBL" id="TWV61320.1"/>
    </source>
</evidence>
<dbReference type="InterPro" id="IPR019734">
    <property type="entry name" value="TPR_rpt"/>
</dbReference>
<dbReference type="EMBL" id="WKNE01000014">
    <property type="protein sequence ID" value="MRZ56259.1"/>
    <property type="molecule type" value="Genomic_DNA"/>
</dbReference>
<proteinExistence type="predicted"/>
<dbReference type="Proteomes" id="UP000441609">
    <property type="component" value="Unassembled WGS sequence"/>
</dbReference>
<dbReference type="EMBL" id="JAJCNI010000009">
    <property type="protein sequence ID" value="MCB6517933.1"/>
    <property type="molecule type" value="Genomic_DNA"/>
</dbReference>
<evidence type="ECO:0000313" key="6">
    <source>
        <dbReference type="EMBL" id="MDB9005169.1"/>
    </source>
</evidence>
<evidence type="ECO:0000313" key="28">
    <source>
        <dbReference type="Proteomes" id="UP000441609"/>
    </source>
</evidence>
<dbReference type="EMBL" id="CYYK01000014">
    <property type="protein sequence ID" value="CUO94789.1"/>
    <property type="molecule type" value="Genomic_DNA"/>
</dbReference>
<dbReference type="OrthoDB" id="1122835at2"/>
<evidence type="ECO:0000313" key="25">
    <source>
        <dbReference type="Proteomes" id="UP000315827"/>
    </source>
</evidence>
<reference evidence="15" key="3">
    <citation type="journal article" date="2018" name="BMC Genomics">
        <title>Whole genome sequencing and function prediction of 133 gut anaerobes isolated from chicken caecum in pure cultures.</title>
        <authorList>
            <person name="Medvecky M."/>
            <person name="Cejkova D."/>
            <person name="Polansky O."/>
            <person name="Karasova D."/>
            <person name="Kubasova T."/>
            <person name="Cizek A."/>
            <person name="Rychlik I."/>
        </authorList>
    </citation>
    <scope>NUCLEOTIDE SEQUENCE</scope>
    <source>
        <strain evidence="15">An199</strain>
    </source>
</reference>
<evidence type="ECO:0000313" key="22">
    <source>
        <dbReference type="Proteomes" id="UP000095591"/>
    </source>
</evidence>
<organism evidence="4 20">
    <name type="scientific">Parabacteroides distasonis</name>
    <dbReference type="NCBI Taxonomy" id="823"/>
    <lineage>
        <taxon>Bacteria</taxon>
        <taxon>Pseudomonadati</taxon>
        <taxon>Bacteroidota</taxon>
        <taxon>Bacteroidia</taxon>
        <taxon>Bacteroidales</taxon>
        <taxon>Tannerellaceae</taxon>
        <taxon>Parabacteroides</taxon>
    </lineage>
</organism>
<evidence type="ECO:0000313" key="27">
    <source>
        <dbReference type="Proteomes" id="UP000441358"/>
    </source>
</evidence>
<evidence type="ECO:0000313" key="14">
    <source>
        <dbReference type="EMBL" id="MSB74440.1"/>
    </source>
</evidence>
<sequence length="247" mass="27472">MKKIVLLVALCLCVGNLFAQDADKLRDEGDAALKAKDYATVVTKYGEYLKQNNYQDTARIFNCGYAANQAKNYAEAAKYFDMAVKMNYNVDDSYVGEAMAYRNLNKTEEFLTTVKEGLKVIPDGNKNKTNLEKLLYGYCIKQGQAAQKKGDLAGAEKMYKEVLAVSNKDYQSNAYYSLGAMLYGNGAKILQAATPIATSEPDKYNAEKAKADKDFKQAKEYLTKAVELDPKDENSKKILASINDILK</sequence>
<dbReference type="SMART" id="SM00028">
    <property type="entry name" value="TPR"/>
    <property type="match status" value="3"/>
</dbReference>
<evidence type="ECO:0000313" key="33">
    <source>
        <dbReference type="Proteomes" id="UP000501982"/>
    </source>
</evidence>
<evidence type="ECO:0000313" key="2">
    <source>
        <dbReference type="EMBL" id="CUN26691.1"/>
    </source>
</evidence>
<dbReference type="EMBL" id="WKMY01000007">
    <property type="protein sequence ID" value="MRY93909.1"/>
    <property type="molecule type" value="Genomic_DNA"/>
</dbReference>
<evidence type="ECO:0000313" key="24">
    <source>
        <dbReference type="Proteomes" id="UP000284660"/>
    </source>
</evidence>
<dbReference type="Proteomes" id="UP000095332">
    <property type="component" value="Unassembled WGS sequence"/>
</dbReference>
<feature type="signal peptide" evidence="1">
    <location>
        <begin position="1"/>
        <end position="19"/>
    </location>
</feature>
<evidence type="ECO:0000313" key="15">
    <source>
        <dbReference type="EMBL" id="OUP15819.1"/>
    </source>
</evidence>
<dbReference type="SUPFAM" id="SSF48452">
    <property type="entry name" value="TPR-like"/>
    <property type="match status" value="1"/>
</dbReference>
<dbReference type="RefSeq" id="WP_005855602.1">
    <property type="nucleotide sequence ID" value="NZ_AP019729.1"/>
</dbReference>
<reference evidence="5" key="8">
    <citation type="submission" date="2021-10" db="EMBL/GenBank/DDBJ databases">
        <title>Collection of gut derived symbiotic bacterial strains cultured from healthy donors.</title>
        <authorList>
            <person name="Lin H."/>
            <person name="Littmann E."/>
            <person name="Kohout C."/>
            <person name="Pamer E.G."/>
        </authorList>
    </citation>
    <scope>NUCLEOTIDE SEQUENCE</scope>
    <source>
        <strain evidence="5">DFI.2.94</strain>
    </source>
</reference>
<dbReference type="EMBL" id="WKMW01000013">
    <property type="protein sequence ID" value="MRY85302.1"/>
    <property type="molecule type" value="Genomic_DNA"/>
</dbReference>
<evidence type="ECO:0000313" key="11">
    <source>
        <dbReference type="EMBL" id="MRZ07525.1"/>
    </source>
</evidence>
<dbReference type="Pfam" id="PF13181">
    <property type="entry name" value="TPR_8"/>
    <property type="match status" value="1"/>
</dbReference>